<dbReference type="GO" id="GO:0003677">
    <property type="term" value="F:DNA binding"/>
    <property type="evidence" value="ECO:0007669"/>
    <property type="project" value="InterPro"/>
</dbReference>
<dbReference type="InterPro" id="IPR017894">
    <property type="entry name" value="HTH_IS21_transposase_type"/>
</dbReference>
<feature type="domain" description="HTH IS21-type" evidence="1">
    <location>
        <begin position="5"/>
        <end position="70"/>
    </location>
</feature>
<dbReference type="KEGG" id="hspo:JGZ69_12170"/>
<dbReference type="EMBL" id="CP066701">
    <property type="protein sequence ID" value="QQX23667.1"/>
    <property type="molecule type" value="Genomic_DNA"/>
</dbReference>
<evidence type="ECO:0000313" key="3">
    <source>
        <dbReference type="Proteomes" id="UP000595512"/>
    </source>
</evidence>
<dbReference type="GO" id="GO:0000150">
    <property type="term" value="F:DNA strand exchange activity"/>
    <property type="evidence" value="ECO:0007669"/>
    <property type="project" value="InterPro"/>
</dbReference>
<dbReference type="CDD" id="cd00569">
    <property type="entry name" value="HTH_Hin_like"/>
    <property type="match status" value="1"/>
</dbReference>
<dbReference type="InterPro" id="IPR009057">
    <property type="entry name" value="Homeodomain-like_sf"/>
</dbReference>
<evidence type="ECO:0000259" key="1">
    <source>
        <dbReference type="PROSITE" id="PS50531"/>
    </source>
</evidence>
<name>A0AB37H6L2_9BACI</name>
<proteinExistence type="predicted"/>
<accession>A0AB37H6L2</accession>
<sequence length="168" mass="20149">MDKFEVYVDIRQLLKQGFSKAKIAKKLGISRPTLYRYLQKDPKEMADWVDSLQVRSKKLDPYKDKILSWLKENPDMSAAQVEDWLRERDSSLEISESTVRGYVRKLREDYDLPKEIRVRDYDVNSHFISSKNQIFFSNSSRLIYILLRQNVLNFLHISWEEFFYDHSA</sequence>
<dbReference type="PROSITE" id="PS50531">
    <property type="entry name" value="HTH_IS21"/>
    <property type="match status" value="1"/>
</dbReference>
<evidence type="ECO:0000313" key="2">
    <source>
        <dbReference type="EMBL" id="QQX23667.1"/>
    </source>
</evidence>
<organism evidence="2 3">
    <name type="scientific">Heyndrickxia sporothermodurans</name>
    <dbReference type="NCBI Taxonomy" id="46224"/>
    <lineage>
        <taxon>Bacteria</taxon>
        <taxon>Bacillati</taxon>
        <taxon>Bacillota</taxon>
        <taxon>Bacilli</taxon>
        <taxon>Bacillales</taxon>
        <taxon>Bacillaceae</taxon>
        <taxon>Heyndrickxia</taxon>
    </lineage>
</organism>
<dbReference type="Pfam" id="PF02796">
    <property type="entry name" value="HTH_7"/>
    <property type="match status" value="1"/>
</dbReference>
<dbReference type="InterPro" id="IPR006120">
    <property type="entry name" value="Resolvase_HTH_dom"/>
</dbReference>
<dbReference type="AlphaFoldDB" id="A0AB37H6L2"/>
<dbReference type="RefSeq" id="WP_202299633.1">
    <property type="nucleotide sequence ID" value="NZ_CP066701.1"/>
</dbReference>
<dbReference type="SUPFAM" id="SSF46689">
    <property type="entry name" value="Homeodomain-like"/>
    <property type="match status" value="1"/>
</dbReference>
<protein>
    <submittedName>
        <fullName evidence="2">Helix-turn-helix domain-containing protein</fullName>
    </submittedName>
</protein>
<gene>
    <name evidence="2" type="ORF">JGZ69_12170</name>
</gene>
<reference evidence="2 3" key="1">
    <citation type="submission" date="2020-12" db="EMBL/GenBank/DDBJ databases">
        <title>Taxonomic evaluation of the Bacillus sporothermodurans group of bacteria based on whole genome sequences.</title>
        <authorList>
            <person name="Fiedler G."/>
            <person name="Herbstmann A.-D."/>
            <person name="Doll E."/>
            <person name="Wenning M."/>
            <person name="Brinks E."/>
            <person name="Kabisch J."/>
            <person name="Breitenwieser F."/>
            <person name="Lappann M."/>
            <person name="Boehnlein C."/>
            <person name="Franz C."/>
        </authorList>
    </citation>
    <scope>NUCLEOTIDE SEQUENCE [LARGE SCALE GENOMIC DNA]</scope>
    <source>
        <strain evidence="2 3">DSM 10599</strain>
    </source>
</reference>
<dbReference type="Gene3D" id="1.10.10.60">
    <property type="entry name" value="Homeodomain-like"/>
    <property type="match status" value="1"/>
</dbReference>
<dbReference type="Proteomes" id="UP000595512">
    <property type="component" value="Chromosome"/>
</dbReference>